<dbReference type="RefSeq" id="WP_188711151.1">
    <property type="nucleotide sequence ID" value="NZ_BMHO01000001.1"/>
</dbReference>
<gene>
    <name evidence="2" type="ORF">GCM10010915_09660</name>
</gene>
<reference evidence="2" key="2">
    <citation type="submission" date="2020-09" db="EMBL/GenBank/DDBJ databases">
        <authorList>
            <person name="Sun Q."/>
            <person name="Zhou Y."/>
        </authorList>
    </citation>
    <scope>NUCLEOTIDE SEQUENCE</scope>
    <source>
        <strain evidence="2">CGMCC 1.15152</strain>
    </source>
</reference>
<dbReference type="AlphaFoldDB" id="A0A917DED6"/>
<evidence type="ECO:0000313" key="2">
    <source>
        <dbReference type="EMBL" id="GGD31445.1"/>
    </source>
</evidence>
<keyword evidence="3" id="KW-1185">Reference proteome</keyword>
<accession>A0A917DED6</accession>
<comment type="caution">
    <text evidence="2">The sequence shown here is derived from an EMBL/GenBank/DDBJ whole genome shotgun (WGS) entry which is preliminary data.</text>
</comment>
<reference evidence="2" key="1">
    <citation type="journal article" date="2014" name="Int. J. Syst. Evol. Microbiol.">
        <title>Complete genome sequence of Corynebacterium casei LMG S-19264T (=DSM 44701T), isolated from a smear-ripened cheese.</title>
        <authorList>
            <consortium name="US DOE Joint Genome Institute (JGI-PGF)"/>
            <person name="Walter F."/>
            <person name="Albersmeier A."/>
            <person name="Kalinowski J."/>
            <person name="Ruckert C."/>
        </authorList>
    </citation>
    <scope>NUCLEOTIDE SEQUENCE</scope>
    <source>
        <strain evidence="2">CGMCC 1.15152</strain>
    </source>
</reference>
<organism evidence="2 3">
    <name type="scientific">Microbacterium faecale</name>
    <dbReference type="NCBI Taxonomy" id="1804630"/>
    <lineage>
        <taxon>Bacteria</taxon>
        <taxon>Bacillati</taxon>
        <taxon>Actinomycetota</taxon>
        <taxon>Actinomycetes</taxon>
        <taxon>Micrococcales</taxon>
        <taxon>Microbacteriaceae</taxon>
        <taxon>Microbacterium</taxon>
    </lineage>
</organism>
<evidence type="ECO:0000313" key="3">
    <source>
        <dbReference type="Proteomes" id="UP000633205"/>
    </source>
</evidence>
<sequence>MKKTQNRVRWIKRRRVPWRVGNAGDIYTVDLVRHLYGVEPENDKNNGKRLLMVGSIMDKARQGDVIAGVGARGTVDVPSPAEANLQVYGVRGPLTLAALRDAGHDVSQLRFILDPGLLIRKIFPELDDVSPEPGRVGFVPHYREGPQYRSGTRYDLIDVDDSPLEFARNIARCERVYSSSLHGVIFAHALERPVVLVAPRTAEPEFKYRDYFASVGLKWHEPVGLKQSLASVEPAVPDGIQQLIETAEFPSIEELRERGVAS</sequence>
<evidence type="ECO:0000259" key="1">
    <source>
        <dbReference type="Pfam" id="PF04230"/>
    </source>
</evidence>
<dbReference type="EMBL" id="BMHO01000001">
    <property type="protein sequence ID" value="GGD31445.1"/>
    <property type="molecule type" value="Genomic_DNA"/>
</dbReference>
<proteinExistence type="predicted"/>
<dbReference type="Pfam" id="PF04230">
    <property type="entry name" value="PS_pyruv_trans"/>
    <property type="match status" value="1"/>
</dbReference>
<feature type="domain" description="Polysaccharide pyruvyl transferase" evidence="1">
    <location>
        <begin position="86"/>
        <end position="198"/>
    </location>
</feature>
<dbReference type="Proteomes" id="UP000633205">
    <property type="component" value="Unassembled WGS sequence"/>
</dbReference>
<name>A0A917DED6_9MICO</name>
<dbReference type="InterPro" id="IPR007345">
    <property type="entry name" value="Polysacch_pyruvyl_Trfase"/>
</dbReference>
<protein>
    <recommendedName>
        <fullName evidence="1">Polysaccharide pyruvyl transferase domain-containing protein</fullName>
    </recommendedName>
</protein>